<dbReference type="EMBL" id="JACHOV010000001">
    <property type="protein sequence ID" value="MBB4639836.1"/>
    <property type="molecule type" value="Genomic_DNA"/>
</dbReference>
<name>A0A840HQJ1_9SPHN</name>
<dbReference type="AlphaFoldDB" id="A0A840HQJ1"/>
<organism evidence="1 2">
    <name type="scientific">Rhizorhapis suberifaciens</name>
    <name type="common">corky root of lettuce</name>
    <dbReference type="NCBI Taxonomy" id="13656"/>
    <lineage>
        <taxon>Bacteria</taxon>
        <taxon>Pseudomonadati</taxon>
        <taxon>Pseudomonadota</taxon>
        <taxon>Alphaproteobacteria</taxon>
        <taxon>Sphingomonadales</taxon>
        <taxon>Sphingomonadaceae</taxon>
        <taxon>Rhizorhapis</taxon>
    </lineage>
</organism>
<proteinExistence type="predicted"/>
<gene>
    <name evidence="1" type="ORF">HNQ99_000116</name>
</gene>
<evidence type="ECO:0000313" key="2">
    <source>
        <dbReference type="Proteomes" id="UP000575068"/>
    </source>
</evidence>
<dbReference type="RefSeq" id="WP_184473704.1">
    <property type="nucleotide sequence ID" value="NZ_JACHOV010000001.1"/>
</dbReference>
<evidence type="ECO:0000313" key="1">
    <source>
        <dbReference type="EMBL" id="MBB4639836.1"/>
    </source>
</evidence>
<comment type="caution">
    <text evidence="1">The sequence shown here is derived from an EMBL/GenBank/DDBJ whole genome shotgun (WGS) entry which is preliminary data.</text>
</comment>
<protein>
    <submittedName>
        <fullName evidence="1">Uncharacterized protein</fullName>
    </submittedName>
</protein>
<accession>A0A840HQJ1</accession>
<dbReference type="Proteomes" id="UP000575068">
    <property type="component" value="Unassembled WGS sequence"/>
</dbReference>
<reference evidence="1 2" key="1">
    <citation type="submission" date="2020-08" db="EMBL/GenBank/DDBJ databases">
        <title>Genomic Encyclopedia of Type Strains, Phase IV (KMG-IV): sequencing the most valuable type-strain genomes for metagenomic binning, comparative biology and taxonomic classification.</title>
        <authorList>
            <person name="Goeker M."/>
        </authorList>
    </citation>
    <scope>NUCLEOTIDE SEQUENCE [LARGE SCALE GENOMIC DNA]</scope>
    <source>
        <strain evidence="1 2">DSM 7465</strain>
    </source>
</reference>
<sequence length="214" mass="23655">MPPSIMEVTMGGIGSGARRSTNIGNIEDALALDIRALRRLGVVRPGECTCNTVHWLIGDLSAFSRLRIDLSDIERGGVMAIDADMPGGTIKQHVAIEMVPSPFGGHRCYFICPFIARRCEVIYYAGGRFGSREAQRLSYAVQGMNECSRARRKAAKLRSRLSGSGSQPIPRGRNRIDTVQRLRQAELEAKTLCLDRLRNLTDRSGARRIPDDAR</sequence>
<keyword evidence="2" id="KW-1185">Reference proteome</keyword>